<gene>
    <name evidence="2" type="ORF">MJA45_13145</name>
</gene>
<dbReference type="GO" id="GO:0005506">
    <property type="term" value="F:iron ion binding"/>
    <property type="evidence" value="ECO:0007669"/>
    <property type="project" value="UniProtKB-ARBA"/>
</dbReference>
<dbReference type="KEGG" id="paun:MJA45_13145"/>
<accession>A0AA96RHZ6</accession>
<reference evidence="2 3" key="1">
    <citation type="submission" date="2022-02" db="EMBL/GenBank/DDBJ databases">
        <title>Paenibacillus sp. MBLB1776 Whole Genome Shotgun Sequencing.</title>
        <authorList>
            <person name="Hwang C.Y."/>
            <person name="Cho E.-S."/>
            <person name="Seo M.-J."/>
        </authorList>
    </citation>
    <scope>NUCLEOTIDE SEQUENCE [LARGE SCALE GENOMIC DNA]</scope>
    <source>
        <strain evidence="2 3">MBLB1776</strain>
    </source>
</reference>
<protein>
    <submittedName>
        <fullName evidence="2">Phytanoyl-CoA dioxygenase family protein</fullName>
    </submittedName>
</protein>
<evidence type="ECO:0000313" key="2">
    <source>
        <dbReference type="EMBL" id="WNQ13918.1"/>
    </source>
</evidence>
<sequence length="351" mass="39781">MTLQRAAFSRPERYRVSVEEYKFYHRNGYLIVRSLIAPEDIVRLREWADDILYGRVEVPGLPPVGPHTPVDQLVKRFTRIHMLHRSHPTAEWGLLYPMVLDVVEALVGPDVLALQSMNFFNPPGQGGQGWHQDAYYIPTYPETLIGAWFALERADEENGCLWVAPGSHCEPIYPPVQQNLPSVHSLEAFRNLDPIENVSHLDDEINTLSLRAALYPEKIPVLLEAGDVLFFHSHLLHRSYPNRSATRFRRSYVCHYCNARSWVPWNHGAPFKGPAANSLHILARGETHLPYARPAYGTVVETVSPKQAGTGKAMPGRMMGTGDGMMADQPHRRMEEDREKDGNREEGEMGS</sequence>
<feature type="region of interest" description="Disordered" evidence="1">
    <location>
        <begin position="306"/>
        <end position="351"/>
    </location>
</feature>
<keyword evidence="2" id="KW-0223">Dioxygenase</keyword>
<dbReference type="GO" id="GO:0016706">
    <property type="term" value="F:2-oxoglutarate-dependent dioxygenase activity"/>
    <property type="evidence" value="ECO:0007669"/>
    <property type="project" value="UniProtKB-ARBA"/>
</dbReference>
<dbReference type="PANTHER" id="PTHR20883:SF48">
    <property type="entry name" value="ECTOINE DIOXYGENASE"/>
    <property type="match status" value="1"/>
</dbReference>
<evidence type="ECO:0000256" key="1">
    <source>
        <dbReference type="SAM" id="MobiDB-lite"/>
    </source>
</evidence>
<dbReference type="Pfam" id="PF05721">
    <property type="entry name" value="PhyH"/>
    <property type="match status" value="1"/>
</dbReference>
<dbReference type="PANTHER" id="PTHR20883">
    <property type="entry name" value="PHYTANOYL-COA DIOXYGENASE DOMAIN CONTAINING 1"/>
    <property type="match status" value="1"/>
</dbReference>
<keyword evidence="3" id="KW-1185">Reference proteome</keyword>
<dbReference type="RefSeq" id="WP_315607699.1">
    <property type="nucleotide sequence ID" value="NZ_CP130318.1"/>
</dbReference>
<dbReference type="InterPro" id="IPR008775">
    <property type="entry name" value="Phytyl_CoA_dOase-like"/>
</dbReference>
<organism evidence="2 3">
    <name type="scientific">Paenibacillus aurantius</name>
    <dbReference type="NCBI Taxonomy" id="2918900"/>
    <lineage>
        <taxon>Bacteria</taxon>
        <taxon>Bacillati</taxon>
        <taxon>Bacillota</taxon>
        <taxon>Bacilli</taxon>
        <taxon>Bacillales</taxon>
        <taxon>Paenibacillaceae</taxon>
        <taxon>Paenibacillus</taxon>
    </lineage>
</organism>
<keyword evidence="2" id="KW-0560">Oxidoreductase</keyword>
<feature type="compositionally biased region" description="Basic and acidic residues" evidence="1">
    <location>
        <begin position="329"/>
        <end position="351"/>
    </location>
</feature>
<evidence type="ECO:0000313" key="3">
    <source>
        <dbReference type="Proteomes" id="UP001305702"/>
    </source>
</evidence>
<proteinExistence type="predicted"/>
<dbReference type="EMBL" id="CP130318">
    <property type="protein sequence ID" value="WNQ13918.1"/>
    <property type="molecule type" value="Genomic_DNA"/>
</dbReference>
<dbReference type="Proteomes" id="UP001305702">
    <property type="component" value="Chromosome"/>
</dbReference>
<dbReference type="SUPFAM" id="SSF51197">
    <property type="entry name" value="Clavaminate synthase-like"/>
    <property type="match status" value="1"/>
</dbReference>
<name>A0AA96RHZ6_9BACL</name>
<dbReference type="Gene3D" id="2.60.120.620">
    <property type="entry name" value="q2cbj1_9rhob like domain"/>
    <property type="match status" value="1"/>
</dbReference>
<dbReference type="AlphaFoldDB" id="A0AA96RHZ6"/>